<keyword evidence="3 5" id="KW-0863">Zinc-finger</keyword>
<keyword evidence="1" id="KW-0479">Metal-binding</keyword>
<evidence type="ECO:0000256" key="1">
    <source>
        <dbReference type="ARBA" id="ARBA00022723"/>
    </source>
</evidence>
<feature type="domain" description="C2H2-type" evidence="7">
    <location>
        <begin position="243"/>
        <end position="270"/>
    </location>
</feature>
<evidence type="ECO:0000256" key="2">
    <source>
        <dbReference type="ARBA" id="ARBA00022737"/>
    </source>
</evidence>
<dbReference type="PANTHER" id="PTHR24408">
    <property type="entry name" value="ZINC FINGER PROTEIN"/>
    <property type="match status" value="1"/>
</dbReference>
<name>A0ABM0MIV7_SACKO</name>
<dbReference type="Pfam" id="PF00096">
    <property type="entry name" value="zf-C2H2"/>
    <property type="match status" value="8"/>
</dbReference>
<accession>A0ABM0MIV7</accession>
<feature type="domain" description="C2H2-type" evidence="7">
    <location>
        <begin position="356"/>
        <end position="383"/>
    </location>
</feature>
<dbReference type="InterPro" id="IPR013087">
    <property type="entry name" value="Znf_C2H2_type"/>
</dbReference>
<gene>
    <name evidence="9" type="primary">LOC102805091</name>
</gene>
<dbReference type="PROSITE" id="PS00028">
    <property type="entry name" value="ZINC_FINGER_C2H2_1"/>
    <property type="match status" value="10"/>
</dbReference>
<feature type="domain" description="C2H2-type" evidence="7">
    <location>
        <begin position="187"/>
        <end position="214"/>
    </location>
</feature>
<protein>
    <submittedName>
        <fullName evidence="9">Zinc finger protein 502-like</fullName>
    </submittedName>
</protein>
<dbReference type="SUPFAM" id="SSF57667">
    <property type="entry name" value="beta-beta-alpha zinc fingers"/>
    <property type="match status" value="6"/>
</dbReference>
<evidence type="ECO:0000313" key="8">
    <source>
        <dbReference type="Proteomes" id="UP000694865"/>
    </source>
</evidence>
<keyword evidence="2" id="KW-0677">Repeat</keyword>
<dbReference type="RefSeq" id="XP_006819948.1">
    <property type="nucleotide sequence ID" value="XM_006819885.1"/>
</dbReference>
<keyword evidence="8" id="KW-1185">Reference proteome</keyword>
<evidence type="ECO:0000259" key="7">
    <source>
        <dbReference type="PROSITE" id="PS50157"/>
    </source>
</evidence>
<feature type="domain" description="C2H2-type" evidence="7">
    <location>
        <begin position="159"/>
        <end position="186"/>
    </location>
</feature>
<feature type="domain" description="C2H2-type" evidence="7">
    <location>
        <begin position="215"/>
        <end position="242"/>
    </location>
</feature>
<keyword evidence="4" id="KW-0862">Zinc</keyword>
<dbReference type="SMART" id="SM00355">
    <property type="entry name" value="ZnF_C2H2"/>
    <property type="match status" value="10"/>
</dbReference>
<organism evidence="8 9">
    <name type="scientific">Saccoglossus kowalevskii</name>
    <name type="common">Acorn worm</name>
    <dbReference type="NCBI Taxonomy" id="10224"/>
    <lineage>
        <taxon>Eukaryota</taxon>
        <taxon>Metazoa</taxon>
        <taxon>Hemichordata</taxon>
        <taxon>Enteropneusta</taxon>
        <taxon>Harrimaniidae</taxon>
        <taxon>Saccoglossus</taxon>
    </lineage>
</organism>
<proteinExistence type="predicted"/>
<feature type="domain" description="C2H2-type" evidence="7">
    <location>
        <begin position="327"/>
        <end position="353"/>
    </location>
</feature>
<dbReference type="InterPro" id="IPR036236">
    <property type="entry name" value="Znf_C2H2_sf"/>
</dbReference>
<dbReference type="Proteomes" id="UP000694865">
    <property type="component" value="Unplaced"/>
</dbReference>
<feature type="domain" description="C2H2-type" evidence="7">
    <location>
        <begin position="101"/>
        <end position="128"/>
    </location>
</feature>
<dbReference type="GeneID" id="102805091"/>
<dbReference type="PANTHER" id="PTHR24408:SF34">
    <property type="entry name" value="ZINC FINGER PROTEIN 672-RELATED"/>
    <property type="match status" value="1"/>
</dbReference>
<reference evidence="9" key="1">
    <citation type="submission" date="2025-08" db="UniProtKB">
        <authorList>
            <consortium name="RefSeq"/>
        </authorList>
    </citation>
    <scope>IDENTIFICATION</scope>
    <source>
        <tissue evidence="9">Testes</tissue>
    </source>
</reference>
<sequence>MHPSDKSDVINSPTKSLADAPFLYSYLGTPITDHDQQSSGFDWRTYTGRNPHQHYTNNASKNKRSQRKQLVPPRPIEPSIDCAPVIKTYVRRTAKKSPKKHPCMQCDKTFASRCHLENHTRTHTGEKPYLCEYGDCAKRFVQQAHLNYHMMTHSREKPFACPDCGKKFPRQDNLKYHSWTHMQDKSHNCQQCGKDFAHKRQLYNHLKTHREVKPFKCGECGKRFSQKCHMDCHMTIHTGEKPYQCIECGRCFAVTYRLKNHMRIHTGEKPYQCTDCGKCFVHSSDLSHHKKTHTGEKPHKCTVCEKGFSRKTSLTEHLRVHTGEKPYLCEVCNKRFSYKQNQRSHIARMHANKILWNCSQCTLSFEILTDLEEHKKSHANVKMHDLHVQSELSLIPELIFLFPSFRNQHFGKPSQDYYEQYMLDKVGVIRKIAQRVAEMHKEEVFRVDHFF</sequence>
<dbReference type="Gene3D" id="3.30.160.60">
    <property type="entry name" value="Classic Zinc Finger"/>
    <property type="match status" value="9"/>
</dbReference>
<dbReference type="Pfam" id="PF13912">
    <property type="entry name" value="zf-C2H2_6"/>
    <property type="match status" value="1"/>
</dbReference>
<evidence type="ECO:0000256" key="6">
    <source>
        <dbReference type="SAM" id="MobiDB-lite"/>
    </source>
</evidence>
<feature type="domain" description="C2H2-type" evidence="7">
    <location>
        <begin position="271"/>
        <end position="298"/>
    </location>
</feature>
<feature type="domain" description="C2H2-type" evidence="7">
    <location>
        <begin position="299"/>
        <end position="326"/>
    </location>
</feature>
<feature type="region of interest" description="Disordered" evidence="6">
    <location>
        <begin position="40"/>
        <end position="77"/>
    </location>
</feature>
<feature type="compositionally biased region" description="Polar residues" evidence="6">
    <location>
        <begin position="47"/>
        <end position="60"/>
    </location>
</feature>
<feature type="domain" description="C2H2-type" evidence="7">
    <location>
        <begin position="129"/>
        <end position="158"/>
    </location>
</feature>
<evidence type="ECO:0000256" key="4">
    <source>
        <dbReference type="ARBA" id="ARBA00022833"/>
    </source>
</evidence>
<evidence type="ECO:0000313" key="9">
    <source>
        <dbReference type="RefSeq" id="XP_006819948.1"/>
    </source>
</evidence>
<evidence type="ECO:0000256" key="5">
    <source>
        <dbReference type="PROSITE-ProRule" id="PRU00042"/>
    </source>
</evidence>
<evidence type="ECO:0000256" key="3">
    <source>
        <dbReference type="ARBA" id="ARBA00022771"/>
    </source>
</evidence>
<dbReference type="PROSITE" id="PS50157">
    <property type="entry name" value="ZINC_FINGER_C2H2_2"/>
    <property type="match status" value="10"/>
</dbReference>